<accession>A0A845Q8Q0</accession>
<feature type="domain" description="NadR/Ttd14 AAA" evidence="1">
    <location>
        <begin position="5"/>
        <end position="149"/>
    </location>
</feature>
<dbReference type="Gene3D" id="3.40.50.300">
    <property type="entry name" value="P-loop containing nucleotide triphosphate hydrolases"/>
    <property type="match status" value="1"/>
</dbReference>
<dbReference type="InterPro" id="IPR027417">
    <property type="entry name" value="P-loop_NTPase"/>
</dbReference>
<evidence type="ECO:0000259" key="1">
    <source>
        <dbReference type="Pfam" id="PF13521"/>
    </source>
</evidence>
<dbReference type="Proteomes" id="UP000470384">
    <property type="component" value="Unassembled WGS sequence"/>
</dbReference>
<dbReference type="SUPFAM" id="SSF52540">
    <property type="entry name" value="P-loop containing nucleoside triphosphate hydrolases"/>
    <property type="match status" value="1"/>
</dbReference>
<proteinExistence type="predicted"/>
<keyword evidence="3" id="KW-1185">Reference proteome</keyword>
<protein>
    <submittedName>
        <fullName evidence="2">AAA family ATPase</fullName>
    </submittedName>
</protein>
<dbReference type="RefSeq" id="WP_160586575.1">
    <property type="nucleotide sequence ID" value="NZ_BMHN01000001.1"/>
</dbReference>
<evidence type="ECO:0000313" key="2">
    <source>
        <dbReference type="EMBL" id="NBG94486.1"/>
    </source>
</evidence>
<comment type="caution">
    <text evidence="2">The sequence shown here is derived from an EMBL/GenBank/DDBJ whole genome shotgun (WGS) entry which is preliminary data.</text>
</comment>
<dbReference type="Pfam" id="PF13521">
    <property type="entry name" value="AAA_28"/>
    <property type="match status" value="1"/>
</dbReference>
<dbReference type="GeneID" id="300653465"/>
<gene>
    <name evidence="2" type="ORF">GTQ45_01910</name>
</gene>
<dbReference type="OrthoDB" id="2083579at2"/>
<name>A0A845Q8Q0_9HYPH</name>
<dbReference type="EMBL" id="WXYQ01000001">
    <property type="protein sequence ID" value="NBG94486.1"/>
    <property type="molecule type" value="Genomic_DNA"/>
</dbReference>
<reference evidence="2 3" key="1">
    <citation type="journal article" date="2016" name="Int. J. Syst. Evol. Microbiol.">
        <title>Pyruvatibacter mobilis gen. nov., sp. nov., a marine bacterium from the culture broth of Picochlorum sp. 122.</title>
        <authorList>
            <person name="Wang G."/>
            <person name="Tang M."/>
            <person name="Wu H."/>
            <person name="Dai S."/>
            <person name="Li T."/>
            <person name="Chen C."/>
            <person name="He H."/>
            <person name="Fan J."/>
            <person name="Xiang W."/>
            <person name="Li X."/>
        </authorList>
    </citation>
    <scope>NUCLEOTIDE SEQUENCE [LARGE SCALE GENOMIC DNA]</scope>
    <source>
        <strain evidence="2 3">GYP-11</strain>
    </source>
</reference>
<organism evidence="2 3">
    <name type="scientific">Pyruvatibacter mobilis</name>
    <dbReference type="NCBI Taxonomy" id="1712261"/>
    <lineage>
        <taxon>Bacteria</taxon>
        <taxon>Pseudomonadati</taxon>
        <taxon>Pseudomonadota</taxon>
        <taxon>Alphaproteobacteria</taxon>
        <taxon>Hyphomicrobiales</taxon>
        <taxon>Parvibaculaceae</taxon>
        <taxon>Pyruvatibacter</taxon>
    </lineage>
</organism>
<evidence type="ECO:0000313" key="3">
    <source>
        <dbReference type="Proteomes" id="UP000470384"/>
    </source>
</evidence>
<dbReference type="InterPro" id="IPR038727">
    <property type="entry name" value="NadR/Ttd14_AAA_dom"/>
</dbReference>
<sequence>MTTVINLFGGPGVGKSTLAAAIFHRLKVAGKSVEMVTEVAKEMVWEERKRALLNQVYVTGLQFHRLWSLVGRVDLVVTDSPLLLGSVYAPHDIPPSFHKLVEDLHGTFRNENFILQRRVPYDPEGRVQDEGETAEIDRKVRAIVSRADRQASYHVMDPTDPEVIDKIVGRFL</sequence>
<dbReference type="AlphaFoldDB" id="A0A845Q8Q0"/>